<keyword evidence="7" id="KW-1043">Host membrane</keyword>
<evidence type="ECO:0000256" key="4">
    <source>
        <dbReference type="ARBA" id="ARBA00013304"/>
    </source>
</evidence>
<comment type="function">
    <text evidence="1">Plays a role in viral cell-to-cell propagation, by facilitating genome transport to neighboring plant cells through plasmosdesmata,.</text>
</comment>
<feature type="transmembrane region" description="Helical" evidence="13">
    <location>
        <begin position="73"/>
        <end position="90"/>
    </location>
</feature>
<evidence type="ECO:0000256" key="1">
    <source>
        <dbReference type="ARBA" id="ARBA00002252"/>
    </source>
</evidence>
<evidence type="ECO:0000313" key="14">
    <source>
        <dbReference type="EMBL" id="WNN29046.1"/>
    </source>
</evidence>
<evidence type="ECO:0000256" key="6">
    <source>
        <dbReference type="ARBA" id="ARBA00022692"/>
    </source>
</evidence>
<evidence type="ECO:0000256" key="8">
    <source>
        <dbReference type="ARBA" id="ARBA00022989"/>
    </source>
</evidence>
<protein>
    <recommendedName>
        <fullName evidence="4">Movement protein TGB2</fullName>
    </recommendedName>
    <alternativeName>
        <fullName evidence="12">Triple gene block 2 protein</fullName>
    </alternativeName>
</protein>
<keyword evidence="5" id="KW-0813">Transport</keyword>
<comment type="subcellular location">
    <subcellularLocation>
        <location evidence="2">Host endoplasmic reticulum membrane</location>
    </subcellularLocation>
</comment>
<dbReference type="EMBL" id="OR397129">
    <property type="protein sequence ID" value="WNN29046.1"/>
    <property type="molecule type" value="Genomic_RNA"/>
</dbReference>
<name>A0AA96HCL6_9VIRU</name>
<dbReference type="Pfam" id="PF01307">
    <property type="entry name" value="Plant_vir_prot"/>
    <property type="match status" value="1"/>
</dbReference>
<evidence type="ECO:0000256" key="7">
    <source>
        <dbReference type="ARBA" id="ARBA00022870"/>
    </source>
</evidence>
<evidence type="ECO:0000256" key="11">
    <source>
        <dbReference type="ARBA" id="ARBA00023184"/>
    </source>
</evidence>
<evidence type="ECO:0000256" key="13">
    <source>
        <dbReference type="SAM" id="Phobius"/>
    </source>
</evidence>
<keyword evidence="9" id="KW-0916">Viral movement protein</keyword>
<evidence type="ECO:0000256" key="10">
    <source>
        <dbReference type="ARBA" id="ARBA00023136"/>
    </source>
</evidence>
<sequence length="110" mass="11917">MSLTPPPNYSLLLLPAAAGCALAFVINALRSNNLPHTGDNIHSLPYGGSYSDGTKVVNYGGSHFLARGQVNNSFIPLLSVLIISFLIYVSNKLSRPAVHFVHYSRGDRVY</sequence>
<keyword evidence="11" id="KW-1038">Host endoplasmic reticulum</keyword>
<reference evidence="14" key="1">
    <citation type="submission" date="2023-08" db="EMBL/GenBank/DDBJ databases">
        <authorList>
            <person name="Xu Z."/>
            <person name="Weng H."/>
            <person name="Li J."/>
        </authorList>
    </citation>
    <scope>NUCLEOTIDE SEQUENCE</scope>
    <source>
        <strain evidence="14">Dehong</strain>
    </source>
</reference>
<dbReference type="GO" id="GO:0044167">
    <property type="term" value="C:host cell endoplasmic reticulum membrane"/>
    <property type="evidence" value="ECO:0007669"/>
    <property type="project" value="UniProtKB-SubCell"/>
</dbReference>
<keyword evidence="8 13" id="KW-1133">Transmembrane helix</keyword>
<dbReference type="InterPro" id="IPR001896">
    <property type="entry name" value="Plant_vir_prot"/>
</dbReference>
<evidence type="ECO:0000256" key="2">
    <source>
        <dbReference type="ARBA" id="ARBA00004625"/>
    </source>
</evidence>
<evidence type="ECO:0000256" key="3">
    <source>
        <dbReference type="ARBA" id="ARBA00010321"/>
    </source>
</evidence>
<evidence type="ECO:0000256" key="12">
    <source>
        <dbReference type="ARBA" id="ARBA00032240"/>
    </source>
</evidence>
<dbReference type="GO" id="GO:0046740">
    <property type="term" value="P:transport of virus in host, cell to cell"/>
    <property type="evidence" value="ECO:0007669"/>
    <property type="project" value="UniProtKB-KW"/>
</dbReference>
<keyword evidence="6 13" id="KW-0812">Transmembrane</keyword>
<organism evidence="14">
    <name type="scientific">Mentha arvensis robigovirus 1</name>
    <dbReference type="NCBI Taxonomy" id="3077297"/>
    <lineage>
        <taxon>Viruses</taxon>
        <taxon>Riboviria</taxon>
        <taxon>Orthornavirae</taxon>
        <taxon>Kitrinoviricota</taxon>
        <taxon>Alsuviricetes</taxon>
        <taxon>Tymovirales</taxon>
        <taxon>Betaflexiviridae</taxon>
        <taxon>Quinvirinae</taxon>
        <taxon>Robigovirus</taxon>
    </lineage>
</organism>
<evidence type="ECO:0000256" key="9">
    <source>
        <dbReference type="ARBA" id="ARBA00023031"/>
    </source>
</evidence>
<evidence type="ECO:0000256" key="5">
    <source>
        <dbReference type="ARBA" id="ARBA00022448"/>
    </source>
</evidence>
<proteinExistence type="inferred from homology"/>
<comment type="similarity">
    <text evidence="3">Belongs to the Tymovirales TGBp2 protein family.</text>
</comment>
<keyword evidence="10 13" id="KW-0472">Membrane</keyword>
<accession>A0AA96HCL6</accession>